<dbReference type="Gene3D" id="1.10.860.10">
    <property type="entry name" value="DNAb Helicase, Chain A"/>
    <property type="match status" value="1"/>
</dbReference>
<name>H8GX83_DEIGI</name>
<keyword evidence="3" id="KW-1185">Reference proteome</keyword>
<proteinExistence type="predicted"/>
<dbReference type="STRING" id="745776.DGo_CA1885"/>
<dbReference type="Pfam" id="PF03796">
    <property type="entry name" value="DnaB_C"/>
    <property type="match status" value="1"/>
</dbReference>
<dbReference type="InterPro" id="IPR027417">
    <property type="entry name" value="P-loop_NTPase"/>
</dbReference>
<keyword evidence="2" id="KW-0347">Helicase</keyword>
<accession>H8GX83</accession>
<dbReference type="PATRIC" id="fig|745776.4.peg.1935"/>
<dbReference type="HOGENOM" id="CLU_005373_0_0_0"/>
<dbReference type="PROSITE" id="PS51199">
    <property type="entry name" value="SF4_HELICASE"/>
    <property type="match status" value="1"/>
</dbReference>
<dbReference type="RefSeq" id="WP_014685295.1">
    <property type="nucleotide sequence ID" value="NC_017790.1"/>
</dbReference>
<feature type="domain" description="SF4 helicase" evidence="1">
    <location>
        <begin position="166"/>
        <end position="433"/>
    </location>
</feature>
<sequence length="433" mass="47526">MNYENPHQLELAIIGQVLNDSAALQIPEIRALKPEHLRHHSGVWSAILDIAAAGGDPSLTALASHVGRVGWPTYIGVADLPSLTAYSAPLRELPAAAQVILGAYRRDRAMHAGGDLQRSLADPEADHLAAITGAQASLTELIGLAPRDSTRSIADNVGPALERLLNPRAYRGVTTGIPGWDSVLGGWKPGTLNILAARPSMGKSLLMGQLAQAAAQGDAKGPARALMFTLEDSPETLQMRVLCRMAGVAIDHDREPTREEAQRLRNKEEAFERFRPYWLVDEEHTLDGIISACWRQHAIAPLGLVLIDQLSHISADAPRTRADNRNQVYGYIAKTLKREVAKRLGVPVILASQLSRDVVRRADNRPDLTDLRDSGELEQDADTVTFIHRPEYYDKNDSPGTAELLVRKNRNGATKDVTVWASMRKFKFWQDAL</sequence>
<dbReference type="GO" id="GO:0003678">
    <property type="term" value="F:DNA helicase activity"/>
    <property type="evidence" value="ECO:0007669"/>
    <property type="project" value="InterPro"/>
</dbReference>
<keyword evidence="2" id="KW-0067">ATP-binding</keyword>
<dbReference type="InterPro" id="IPR007694">
    <property type="entry name" value="DNA_helicase_DnaB-like_C"/>
</dbReference>
<dbReference type="KEGG" id="dgo:DGo_CA1885"/>
<dbReference type="AlphaFoldDB" id="H8GX83"/>
<evidence type="ECO:0000313" key="3">
    <source>
        <dbReference type="Proteomes" id="UP000007575"/>
    </source>
</evidence>
<dbReference type="Proteomes" id="UP000007575">
    <property type="component" value="Chromosome"/>
</dbReference>
<organism evidence="2 3">
    <name type="scientific">Deinococcus gobiensis (strain DSM 21396 / JCM 16679 / CGMCC 1.7299 / I-0)</name>
    <dbReference type="NCBI Taxonomy" id="745776"/>
    <lineage>
        <taxon>Bacteria</taxon>
        <taxon>Thermotogati</taxon>
        <taxon>Deinococcota</taxon>
        <taxon>Deinococci</taxon>
        <taxon>Deinococcales</taxon>
        <taxon>Deinococcaceae</taxon>
        <taxon>Deinococcus</taxon>
    </lineage>
</organism>
<dbReference type="GO" id="GO:0006260">
    <property type="term" value="P:DNA replication"/>
    <property type="evidence" value="ECO:0007669"/>
    <property type="project" value="InterPro"/>
</dbReference>
<keyword evidence="2" id="KW-0378">Hydrolase</keyword>
<gene>
    <name evidence="2" type="primary">dnaB2</name>
    <name evidence="2" type="ordered locus">DGo_CA1885</name>
</gene>
<dbReference type="PANTHER" id="PTHR30153">
    <property type="entry name" value="REPLICATIVE DNA HELICASE DNAB"/>
    <property type="match status" value="1"/>
</dbReference>
<keyword evidence="2" id="KW-0547">Nucleotide-binding</keyword>
<reference evidence="2 3" key="1">
    <citation type="journal article" date="2012" name="PLoS ONE">
        <title>Genome sequence and transcriptome analysis of the radioresistant bacterium Deinococcus gobiensis: insights into the extreme environmental adaptations.</title>
        <authorList>
            <person name="Yuan M."/>
            <person name="Chen M."/>
            <person name="Zhang W."/>
            <person name="Lu W."/>
            <person name="Wang J."/>
            <person name="Yang M."/>
            <person name="Zhao P."/>
            <person name="Tang R."/>
            <person name="Li X."/>
            <person name="Hao Y."/>
            <person name="Zhou Z."/>
            <person name="Zhan Y."/>
            <person name="Yu H."/>
            <person name="Teng C."/>
            <person name="Yan Y."/>
            <person name="Ping S."/>
            <person name="Wang Y."/>
            <person name="Lin M."/>
        </authorList>
    </citation>
    <scope>NUCLEOTIDE SEQUENCE [LARGE SCALE GENOMIC DNA]</scope>
    <source>
        <strain evidence="2 3">I-0</strain>
    </source>
</reference>
<dbReference type="OrthoDB" id="9773982at2"/>
<dbReference type="EMBL" id="CP002191">
    <property type="protein sequence ID" value="AFD25812.1"/>
    <property type="molecule type" value="Genomic_DNA"/>
</dbReference>
<evidence type="ECO:0000313" key="2">
    <source>
        <dbReference type="EMBL" id="AFD25812.1"/>
    </source>
</evidence>
<dbReference type="eggNOG" id="COG0305">
    <property type="taxonomic scope" value="Bacteria"/>
</dbReference>
<dbReference type="SUPFAM" id="SSF52540">
    <property type="entry name" value="P-loop containing nucleoside triphosphate hydrolases"/>
    <property type="match status" value="1"/>
</dbReference>
<evidence type="ECO:0000259" key="1">
    <source>
        <dbReference type="PROSITE" id="PS51199"/>
    </source>
</evidence>
<dbReference type="Gene3D" id="3.40.50.300">
    <property type="entry name" value="P-loop containing nucleotide triphosphate hydrolases"/>
    <property type="match status" value="1"/>
</dbReference>
<protein>
    <submittedName>
        <fullName evidence="2">DnaB-like helicase</fullName>
    </submittedName>
</protein>
<dbReference type="GO" id="GO:0005829">
    <property type="term" value="C:cytosol"/>
    <property type="evidence" value="ECO:0007669"/>
    <property type="project" value="TreeGrafter"/>
</dbReference>
<dbReference type="InterPro" id="IPR016136">
    <property type="entry name" value="DNA_helicase_N/primase_C"/>
</dbReference>
<dbReference type="PANTHER" id="PTHR30153:SF2">
    <property type="entry name" value="REPLICATIVE DNA HELICASE"/>
    <property type="match status" value="1"/>
</dbReference>
<dbReference type="GO" id="GO:0005524">
    <property type="term" value="F:ATP binding"/>
    <property type="evidence" value="ECO:0007669"/>
    <property type="project" value="InterPro"/>
</dbReference>